<comment type="pathway">
    <text evidence="8">Amino-acid biosynthesis; L-proline biosynthesis; L-glutamate 5-semialdehyde from L-glutamate: step 1/2.</text>
</comment>
<feature type="binding site" evidence="8">
    <location>
        <begin position="177"/>
        <end position="178"/>
    </location>
    <ligand>
        <name>ATP</name>
        <dbReference type="ChEBI" id="CHEBI:30616"/>
    </ligand>
</feature>
<evidence type="ECO:0000256" key="7">
    <source>
        <dbReference type="ARBA" id="ARBA00022840"/>
    </source>
</evidence>
<feature type="binding site" evidence="8">
    <location>
        <begin position="219"/>
        <end position="225"/>
    </location>
    <ligand>
        <name>ATP</name>
        <dbReference type="ChEBI" id="CHEBI:30616"/>
    </ligand>
</feature>
<dbReference type="InterPro" id="IPR002478">
    <property type="entry name" value="PUA"/>
</dbReference>
<dbReference type="EMBL" id="JBGUAW010000009">
    <property type="protein sequence ID" value="MFA9461827.1"/>
    <property type="molecule type" value="Genomic_DNA"/>
</dbReference>
<dbReference type="Gene3D" id="3.40.1160.10">
    <property type="entry name" value="Acetylglutamate kinase-like"/>
    <property type="match status" value="2"/>
</dbReference>
<dbReference type="GO" id="GO:0004349">
    <property type="term" value="F:glutamate 5-kinase activity"/>
    <property type="evidence" value="ECO:0007669"/>
    <property type="project" value="UniProtKB-EC"/>
</dbReference>
<dbReference type="SUPFAM" id="SSF88697">
    <property type="entry name" value="PUA domain-like"/>
    <property type="match status" value="1"/>
</dbReference>
<evidence type="ECO:0000256" key="5">
    <source>
        <dbReference type="ARBA" id="ARBA00022741"/>
    </source>
</evidence>
<proteinExistence type="inferred from homology"/>
<evidence type="ECO:0000256" key="4">
    <source>
        <dbReference type="ARBA" id="ARBA00022679"/>
    </source>
</evidence>
<feature type="binding site" evidence="8">
    <location>
        <position position="157"/>
    </location>
    <ligand>
        <name>substrate</name>
    </ligand>
</feature>
<feature type="binding site" evidence="8">
    <location>
        <position position="58"/>
    </location>
    <ligand>
        <name>substrate</name>
    </ligand>
</feature>
<evidence type="ECO:0000256" key="8">
    <source>
        <dbReference type="HAMAP-Rule" id="MF_00456"/>
    </source>
</evidence>
<dbReference type="InterPro" id="IPR036393">
    <property type="entry name" value="AceGlu_kinase-like_sf"/>
</dbReference>
<dbReference type="InterPro" id="IPR041739">
    <property type="entry name" value="G5K_ProB"/>
</dbReference>
<dbReference type="PANTHER" id="PTHR43654:SF1">
    <property type="entry name" value="ISOPENTENYL PHOSPHATE KINASE"/>
    <property type="match status" value="1"/>
</dbReference>
<dbReference type="CDD" id="cd04242">
    <property type="entry name" value="AAK_G5K_ProB"/>
    <property type="match status" value="1"/>
</dbReference>
<reference evidence="10 11" key="1">
    <citation type="submission" date="2024-08" db="EMBL/GenBank/DDBJ databases">
        <title>Whole-genome sequencing of halo(alkali)philic microorganisms from hypersaline lakes.</title>
        <authorList>
            <person name="Sorokin D.Y."/>
            <person name="Merkel A.Y."/>
            <person name="Messina E."/>
            <person name="Yakimov M."/>
        </authorList>
    </citation>
    <scope>NUCLEOTIDE SEQUENCE [LARGE SCALE GENOMIC DNA]</scope>
    <source>
        <strain evidence="10 11">Cl-TMA</strain>
    </source>
</reference>
<keyword evidence="11" id="KW-1185">Reference proteome</keyword>
<feature type="binding site" evidence="8">
    <location>
        <position position="145"/>
    </location>
    <ligand>
        <name>substrate</name>
    </ligand>
</feature>
<dbReference type="InterPro" id="IPR005715">
    <property type="entry name" value="Glu_5kinase/COase_Synthase"/>
</dbReference>
<comment type="function">
    <text evidence="8">Catalyzes the transfer of a phosphate group to glutamate to form L-glutamate 5-phosphate.</text>
</comment>
<keyword evidence="2 8" id="KW-0028">Amino-acid biosynthesis</keyword>
<dbReference type="SMART" id="SM00359">
    <property type="entry name" value="PUA"/>
    <property type="match status" value="1"/>
</dbReference>
<comment type="caution">
    <text evidence="10">The sequence shown here is derived from an EMBL/GenBank/DDBJ whole genome shotgun (WGS) entry which is preliminary data.</text>
</comment>
<dbReference type="PROSITE" id="PS50890">
    <property type="entry name" value="PUA"/>
    <property type="match status" value="1"/>
</dbReference>
<evidence type="ECO:0000256" key="2">
    <source>
        <dbReference type="ARBA" id="ARBA00022605"/>
    </source>
</evidence>
<evidence type="ECO:0000313" key="10">
    <source>
        <dbReference type="EMBL" id="MFA9461827.1"/>
    </source>
</evidence>
<dbReference type="EC" id="2.7.2.11" evidence="8"/>
<comment type="catalytic activity">
    <reaction evidence="8">
        <text>L-glutamate + ATP = L-glutamyl 5-phosphate + ADP</text>
        <dbReference type="Rhea" id="RHEA:14877"/>
        <dbReference type="ChEBI" id="CHEBI:29985"/>
        <dbReference type="ChEBI" id="CHEBI:30616"/>
        <dbReference type="ChEBI" id="CHEBI:58274"/>
        <dbReference type="ChEBI" id="CHEBI:456216"/>
        <dbReference type="EC" id="2.7.2.11"/>
    </reaction>
</comment>
<keyword evidence="4 8" id="KW-0808">Transferase</keyword>
<name>A0ABV4TXZ3_9GAMM</name>
<keyword evidence="5 8" id="KW-0547">Nucleotide-binding</keyword>
<evidence type="ECO:0000256" key="1">
    <source>
        <dbReference type="ARBA" id="ARBA00022490"/>
    </source>
</evidence>
<evidence type="ECO:0000256" key="3">
    <source>
        <dbReference type="ARBA" id="ARBA00022650"/>
    </source>
</evidence>
<dbReference type="Pfam" id="PF01472">
    <property type="entry name" value="PUA"/>
    <property type="match status" value="1"/>
</dbReference>
<dbReference type="Pfam" id="PF00696">
    <property type="entry name" value="AA_kinase"/>
    <property type="match status" value="1"/>
</dbReference>
<protein>
    <recommendedName>
        <fullName evidence="8">Glutamate 5-kinase</fullName>
        <ecNumber evidence="8">2.7.2.11</ecNumber>
    </recommendedName>
    <alternativeName>
        <fullName evidence="8">Gamma-glutamyl kinase</fullName>
        <shortName evidence="8">GK</shortName>
    </alternativeName>
</protein>
<feature type="domain" description="PUA" evidence="9">
    <location>
        <begin position="285"/>
        <end position="368"/>
    </location>
</feature>
<evidence type="ECO:0000313" key="11">
    <source>
        <dbReference type="Proteomes" id="UP001575181"/>
    </source>
</evidence>
<dbReference type="InterPro" id="IPR015947">
    <property type="entry name" value="PUA-like_sf"/>
</dbReference>
<keyword evidence="6 8" id="KW-0418">Kinase</keyword>
<dbReference type="InterPro" id="IPR036974">
    <property type="entry name" value="PUA_sf"/>
</dbReference>
<dbReference type="InterPro" id="IPR019797">
    <property type="entry name" value="Glutamate_5-kinase_CS"/>
</dbReference>
<dbReference type="PANTHER" id="PTHR43654">
    <property type="entry name" value="GLUTAMATE 5-KINASE"/>
    <property type="match status" value="1"/>
</dbReference>
<sequence length="376" mass="40280">MNANRSDCQRAARRWVVKVGSSLLTRTGGGLALDAIGEWVRQLAELAGEEVEPILVSSGAVAAGMGRLGWRERPSAIHDLQAAAAVGQSGLVEAYEDRLASHGLLSAQVLLTHDDLSDRRRYLNARNTLRTLLELGVIPIVNENDTVVTEEIRFGDNDTLAALVANLVEADLLVILTDSEGVFEADPRVDPHASLIREGEASDPAMLRVAGGAGSAVGTGGMRTKILAARRAAGSGTATVIASGYEEDGILRLRRGQQLGTFLHPGRDVLAARKQWLANQLQVHGRLHVDAGAARVIREEGRSLLPVGVTAVEGDFRRGEVVSCVDPQGREVCRGLVNYPAHEVRRIKGVASSRISEVLGYLDTEELIHRDDLATV</sequence>
<dbReference type="CDD" id="cd21157">
    <property type="entry name" value="PUA_G5K"/>
    <property type="match status" value="1"/>
</dbReference>
<dbReference type="Gene3D" id="2.30.130.10">
    <property type="entry name" value="PUA domain"/>
    <property type="match status" value="1"/>
</dbReference>
<evidence type="ECO:0000256" key="6">
    <source>
        <dbReference type="ARBA" id="ARBA00022777"/>
    </source>
</evidence>
<dbReference type="InterPro" id="IPR011529">
    <property type="entry name" value="Glu_5kinase"/>
</dbReference>
<dbReference type="PROSITE" id="PS00902">
    <property type="entry name" value="GLUTAMATE_5_KINASE"/>
    <property type="match status" value="1"/>
</dbReference>
<dbReference type="Proteomes" id="UP001575181">
    <property type="component" value="Unassembled WGS sequence"/>
</dbReference>
<comment type="subcellular location">
    <subcellularLocation>
        <location evidence="8">Cytoplasm</location>
    </subcellularLocation>
</comment>
<dbReference type="PRINTS" id="PR00474">
    <property type="entry name" value="GLU5KINASE"/>
</dbReference>
<keyword evidence="1 8" id="KW-0963">Cytoplasm</keyword>
<dbReference type="InterPro" id="IPR001057">
    <property type="entry name" value="Glu/AcGlu_kinase"/>
</dbReference>
<organism evidence="10 11">
    <name type="scientific">Thiohalorhabdus methylotrophus</name>
    <dbReference type="NCBI Taxonomy" id="3242694"/>
    <lineage>
        <taxon>Bacteria</taxon>
        <taxon>Pseudomonadati</taxon>
        <taxon>Pseudomonadota</taxon>
        <taxon>Gammaproteobacteria</taxon>
        <taxon>Thiohalorhabdales</taxon>
        <taxon>Thiohalorhabdaceae</taxon>
        <taxon>Thiohalorhabdus</taxon>
    </lineage>
</organism>
<keyword evidence="7 8" id="KW-0067">ATP-binding</keyword>
<evidence type="ECO:0000259" key="9">
    <source>
        <dbReference type="SMART" id="SM00359"/>
    </source>
</evidence>
<dbReference type="SUPFAM" id="SSF53633">
    <property type="entry name" value="Carbamate kinase-like"/>
    <property type="match status" value="1"/>
</dbReference>
<comment type="similarity">
    <text evidence="8">Belongs to the glutamate 5-kinase family.</text>
</comment>
<dbReference type="PIRSF" id="PIRSF000729">
    <property type="entry name" value="GK"/>
    <property type="match status" value="1"/>
</dbReference>
<dbReference type="RefSeq" id="WP_373656616.1">
    <property type="nucleotide sequence ID" value="NZ_JBGUAW010000009.1"/>
</dbReference>
<accession>A0ABV4TXZ3</accession>
<feature type="binding site" evidence="8">
    <location>
        <position position="18"/>
    </location>
    <ligand>
        <name>ATP</name>
        <dbReference type="ChEBI" id="CHEBI:30616"/>
    </ligand>
</feature>
<dbReference type="HAMAP" id="MF_00456">
    <property type="entry name" value="ProB"/>
    <property type="match status" value="1"/>
</dbReference>
<dbReference type="InterPro" id="IPR001048">
    <property type="entry name" value="Asp/Glu/Uridylate_kinase"/>
</dbReference>
<gene>
    <name evidence="8 10" type="primary">proB</name>
    <name evidence="10" type="ORF">ACERLL_13455</name>
</gene>
<dbReference type="NCBIfam" id="TIGR01027">
    <property type="entry name" value="proB"/>
    <property type="match status" value="1"/>
</dbReference>
<keyword evidence="3 8" id="KW-0641">Proline biosynthesis</keyword>